<gene>
    <name evidence="2" type="ORF">PFCIRM138_05245</name>
</gene>
<feature type="region of interest" description="Disordered" evidence="1">
    <location>
        <begin position="1"/>
        <end position="20"/>
    </location>
</feature>
<reference evidence="2" key="1">
    <citation type="submission" date="2014-08" db="EMBL/GenBank/DDBJ databases">
        <authorList>
            <person name="Falentin Helene"/>
        </authorList>
    </citation>
    <scope>NUCLEOTIDE SEQUENCE</scope>
</reference>
<feature type="compositionally biased region" description="Polar residues" evidence="1">
    <location>
        <begin position="1"/>
        <end position="14"/>
    </location>
</feature>
<protein>
    <submittedName>
        <fullName evidence="2">Uncharacterized protein</fullName>
    </submittedName>
</protein>
<proteinExistence type="predicted"/>
<name>A0A0B7P1Q8_PROFF</name>
<sequence length="168" mass="18380">MIENPGQTNNQPQSDDTERPEVRLVPVQLEINGSYALQLEDDKKFHPVAQDIVGLCELLVRRSEDLGAPLLPSIDQSDSANEVALANAAPFPIISDRYGTLEVPVDMAGFLKSMDESTPYTGELLGTDLMHIGQMMKELSIKTGIQWVPMPVGKAENGELGTMTIDEQ</sequence>
<accession>A0A0B7P1Q8</accession>
<evidence type="ECO:0000313" key="2">
    <source>
        <dbReference type="EMBL" id="CEP27708.1"/>
    </source>
</evidence>
<organism evidence="2">
    <name type="scientific">Propionibacterium freudenreichii subsp. freudenreichii</name>
    <dbReference type="NCBI Taxonomy" id="66712"/>
    <lineage>
        <taxon>Bacteria</taxon>
        <taxon>Bacillati</taxon>
        <taxon>Actinomycetota</taxon>
        <taxon>Actinomycetes</taxon>
        <taxon>Propionibacteriales</taxon>
        <taxon>Propionibacteriaceae</taxon>
        <taxon>Propionibacterium</taxon>
    </lineage>
</organism>
<dbReference type="AlphaFoldDB" id="A0A0B7P1Q8"/>
<evidence type="ECO:0000256" key="1">
    <source>
        <dbReference type="SAM" id="MobiDB-lite"/>
    </source>
</evidence>
<dbReference type="EMBL" id="LM676442">
    <property type="protein sequence ID" value="CEP27708.1"/>
    <property type="molecule type" value="Genomic_DNA"/>
</dbReference>